<dbReference type="Gramene" id="ERN04586">
    <property type="protein sequence ID" value="ERN04586"/>
    <property type="gene ID" value="AMTR_s00075p00090320"/>
</dbReference>
<reference evidence="2" key="1">
    <citation type="journal article" date="2013" name="Science">
        <title>The Amborella genome and the evolution of flowering plants.</title>
        <authorList>
            <consortium name="Amborella Genome Project"/>
        </authorList>
    </citation>
    <scope>NUCLEOTIDE SEQUENCE [LARGE SCALE GENOMIC DNA]</scope>
</reference>
<evidence type="ECO:0000313" key="1">
    <source>
        <dbReference type="EMBL" id="ERN04586.1"/>
    </source>
</evidence>
<gene>
    <name evidence="1" type="ORF">AMTR_s00075p00090320</name>
</gene>
<dbReference type="AlphaFoldDB" id="W1PAF7"/>
<name>W1PAF7_AMBTC</name>
<dbReference type="Proteomes" id="UP000017836">
    <property type="component" value="Unassembled WGS sequence"/>
</dbReference>
<protein>
    <submittedName>
        <fullName evidence="1">Uncharacterized protein</fullName>
    </submittedName>
</protein>
<proteinExistence type="predicted"/>
<dbReference type="EMBL" id="KI394195">
    <property type="protein sequence ID" value="ERN04586.1"/>
    <property type="molecule type" value="Genomic_DNA"/>
</dbReference>
<keyword evidence="2" id="KW-1185">Reference proteome</keyword>
<evidence type="ECO:0000313" key="2">
    <source>
        <dbReference type="Proteomes" id="UP000017836"/>
    </source>
</evidence>
<organism evidence="1 2">
    <name type="scientific">Amborella trichopoda</name>
    <dbReference type="NCBI Taxonomy" id="13333"/>
    <lineage>
        <taxon>Eukaryota</taxon>
        <taxon>Viridiplantae</taxon>
        <taxon>Streptophyta</taxon>
        <taxon>Embryophyta</taxon>
        <taxon>Tracheophyta</taxon>
        <taxon>Spermatophyta</taxon>
        <taxon>Magnoliopsida</taxon>
        <taxon>Amborellales</taxon>
        <taxon>Amborellaceae</taxon>
        <taxon>Amborella</taxon>
    </lineage>
</organism>
<accession>W1PAF7</accession>
<sequence>MSSSSLTSCSVCWSSSRLLVSNAFVANEGHKKKTKGYPKGASRLRLIRASISTGFF</sequence>
<dbReference type="HOGENOM" id="CLU_3016926_0_0_1"/>